<dbReference type="EMBL" id="NVBO01000303">
    <property type="protein sequence ID" value="PFR90194.1"/>
    <property type="molecule type" value="Genomic_DNA"/>
</dbReference>
<gene>
    <name evidence="1" type="ORF">COK38_23685</name>
</gene>
<proteinExistence type="predicted"/>
<sequence length="59" mass="7015">MKRHKAGVKKKFQITDGSLIVKIIPTVRVYQMKYTPNSVLIGIKLEKKNCWLKQVWWNK</sequence>
<dbReference type="Proteomes" id="UP000226357">
    <property type="component" value="Unassembled WGS sequence"/>
</dbReference>
<accession>A0AA44Q6H0</accession>
<reference evidence="1 2" key="1">
    <citation type="submission" date="2017-09" db="EMBL/GenBank/DDBJ databases">
        <title>Large-scale bioinformatics analysis of Bacillus genomes uncovers conserved roles of natural products in bacterial physiology.</title>
        <authorList>
            <consortium name="Agbiome Team Llc"/>
            <person name="Bleich R.M."/>
            <person name="Grubbs K.J."/>
            <person name="Santa Maria K.C."/>
            <person name="Allen S.E."/>
            <person name="Farag S."/>
            <person name="Shank E.A."/>
            <person name="Bowers A."/>
        </authorList>
    </citation>
    <scope>NUCLEOTIDE SEQUENCE [LARGE SCALE GENOMIC DNA]</scope>
    <source>
        <strain evidence="1 2">AFS067272</strain>
    </source>
</reference>
<name>A0AA44Q6H0_BACCE</name>
<dbReference type="AlphaFoldDB" id="A0AA44Q6H0"/>
<evidence type="ECO:0000313" key="1">
    <source>
        <dbReference type="EMBL" id="PFR90194.1"/>
    </source>
</evidence>
<comment type="caution">
    <text evidence="1">The sequence shown here is derived from an EMBL/GenBank/DDBJ whole genome shotgun (WGS) entry which is preliminary data.</text>
</comment>
<organism evidence="1 2">
    <name type="scientific">Bacillus cereus</name>
    <dbReference type="NCBI Taxonomy" id="1396"/>
    <lineage>
        <taxon>Bacteria</taxon>
        <taxon>Bacillati</taxon>
        <taxon>Bacillota</taxon>
        <taxon>Bacilli</taxon>
        <taxon>Bacillales</taxon>
        <taxon>Bacillaceae</taxon>
        <taxon>Bacillus</taxon>
        <taxon>Bacillus cereus group</taxon>
    </lineage>
</organism>
<protein>
    <submittedName>
        <fullName evidence="1">Uncharacterized protein</fullName>
    </submittedName>
</protein>
<evidence type="ECO:0000313" key="2">
    <source>
        <dbReference type="Proteomes" id="UP000226357"/>
    </source>
</evidence>